<protein>
    <submittedName>
        <fullName evidence="1">Uncharacterized protein</fullName>
    </submittedName>
</protein>
<keyword evidence="2" id="KW-1185">Reference proteome</keyword>
<comment type="caution">
    <text evidence="1">The sequence shown here is derived from an EMBL/GenBank/DDBJ whole genome shotgun (WGS) entry which is preliminary data.</text>
</comment>
<accession>A0A3A4AP47</accession>
<gene>
    <name evidence="1" type="ORF">D5H75_38120</name>
</gene>
<evidence type="ECO:0000313" key="2">
    <source>
        <dbReference type="Proteomes" id="UP000265768"/>
    </source>
</evidence>
<dbReference type="AlphaFoldDB" id="A0A3A4AP47"/>
<dbReference type="RefSeq" id="WP_119931496.1">
    <property type="nucleotide sequence ID" value="NZ_QZEY01000027.1"/>
</dbReference>
<proteinExistence type="predicted"/>
<sequence length="566" mass="60660">MPLAPVAALPAAPLDSALLDQLRTLPDEAFTRLQYLTPAAGCANRCAFCSQAAGRDIWQFTAPGLTAFTRAFAAVARERGLHIAGGRAHRPGVLFPYLDNDIFSYPHLDVLCGLARDVLDVRLRVSSVGFSRHNADLVAMHARIAAEHGAVFDGIRLSLTPYTIGWTGADPGTDRSEFIADFAHALATYRPVFDQLGHGPATAAVEMRFAPLLGLAELVDTVMAGRHVLGCGPHLLIACDEHDGQGLPLTEIARLDERTQPVFTEPGRRYLHLVGDHLDVSPATVRAALAGELTVPHRARHVQLHRFANAADGDYYAADPDFHIDGTFRALHLYPATETRTRSGYTDATRWLLNTLLAYKAAHDLGRRDPFAAATAGDVAAVLADLEATAAALASGVDARAADHLTQVVIPMARGYAQALELADYPPATFFSRDFSVDTGQIVNQGRAMGLFRGLVSLDGEPMTPREERGFGAASLSSVRGPIWRIAPVPYADGGQLAPALAGGKNSVADRPTVVIEELDPCHLRPVMRGSCTRLRRFTVTGVEVERVSLAQARADLGLPGLLPVA</sequence>
<name>A0A3A4AP47_9ACTN</name>
<dbReference type="Proteomes" id="UP000265768">
    <property type="component" value="Unassembled WGS sequence"/>
</dbReference>
<organism evidence="1 2">
    <name type="scientific">Bailinhaonella thermotolerans</name>
    <dbReference type="NCBI Taxonomy" id="1070861"/>
    <lineage>
        <taxon>Bacteria</taxon>
        <taxon>Bacillati</taxon>
        <taxon>Actinomycetota</taxon>
        <taxon>Actinomycetes</taxon>
        <taxon>Streptosporangiales</taxon>
        <taxon>Streptosporangiaceae</taxon>
        <taxon>Bailinhaonella</taxon>
    </lineage>
</organism>
<dbReference type="OrthoDB" id="3973088at2"/>
<reference evidence="1 2" key="1">
    <citation type="submission" date="2018-09" db="EMBL/GenBank/DDBJ databases">
        <title>YIM 75507 draft genome.</title>
        <authorList>
            <person name="Tang S."/>
            <person name="Feng Y."/>
        </authorList>
    </citation>
    <scope>NUCLEOTIDE SEQUENCE [LARGE SCALE GENOMIC DNA]</scope>
    <source>
        <strain evidence="1 2">YIM 75507</strain>
    </source>
</reference>
<evidence type="ECO:0000313" key="1">
    <source>
        <dbReference type="EMBL" id="RJL21035.1"/>
    </source>
</evidence>
<dbReference type="EMBL" id="QZEY01000027">
    <property type="protein sequence ID" value="RJL21035.1"/>
    <property type="molecule type" value="Genomic_DNA"/>
</dbReference>